<dbReference type="GO" id="GO:0005524">
    <property type="term" value="F:ATP binding"/>
    <property type="evidence" value="ECO:0007669"/>
    <property type="project" value="UniProtKB-KW"/>
</dbReference>
<comment type="similarity">
    <text evidence="3">Belongs to the AAA ATPase family. Highly divergent.</text>
</comment>
<reference evidence="6 7" key="1">
    <citation type="submission" date="2019-11" db="EMBL/GenBank/DDBJ databases">
        <title>Whole-genome sequence of a the green, strictly anaerobic photosynthetic bacterium Heliobacillus mobilis DSM 6151.</title>
        <authorList>
            <person name="Kyndt J.A."/>
            <person name="Meyer T.E."/>
        </authorList>
    </citation>
    <scope>NUCLEOTIDE SEQUENCE [LARGE SCALE GENOMIC DNA]</scope>
    <source>
        <strain evidence="6 7">DSM 6151</strain>
    </source>
</reference>
<evidence type="ECO:0000256" key="4">
    <source>
        <dbReference type="ARBA" id="ARBA00040480"/>
    </source>
</evidence>
<evidence type="ECO:0000313" key="7">
    <source>
        <dbReference type="Proteomes" id="UP000430670"/>
    </source>
</evidence>
<proteinExistence type="inferred from homology"/>
<organism evidence="6 7">
    <name type="scientific">Heliobacterium mobile</name>
    <name type="common">Heliobacillus mobilis</name>
    <dbReference type="NCBI Taxonomy" id="28064"/>
    <lineage>
        <taxon>Bacteria</taxon>
        <taxon>Bacillati</taxon>
        <taxon>Bacillota</taxon>
        <taxon>Clostridia</taxon>
        <taxon>Eubacteriales</taxon>
        <taxon>Heliobacteriaceae</taxon>
        <taxon>Heliobacterium</taxon>
    </lineage>
</organism>
<name>A0A6I3SKH8_HELMO</name>
<dbReference type="AlphaFoldDB" id="A0A6I3SKH8"/>
<accession>A0A6I3SKH8</accession>
<dbReference type="GO" id="GO:0016887">
    <property type="term" value="F:ATP hydrolysis activity"/>
    <property type="evidence" value="ECO:0007669"/>
    <property type="project" value="InterPro"/>
</dbReference>
<evidence type="ECO:0000256" key="1">
    <source>
        <dbReference type="ARBA" id="ARBA00022741"/>
    </source>
</evidence>
<dbReference type="EMBL" id="WNKU01000008">
    <property type="protein sequence ID" value="MTV49047.1"/>
    <property type="molecule type" value="Genomic_DNA"/>
</dbReference>
<dbReference type="InterPro" id="IPR052381">
    <property type="entry name" value="AAA_domain_protein"/>
</dbReference>
<keyword evidence="1" id="KW-0547">Nucleotide-binding</keyword>
<dbReference type="InterPro" id="IPR003959">
    <property type="entry name" value="ATPase_AAA_core"/>
</dbReference>
<gene>
    <name evidence="6" type="ORF">GJ688_08655</name>
</gene>
<evidence type="ECO:0000256" key="2">
    <source>
        <dbReference type="ARBA" id="ARBA00022840"/>
    </source>
</evidence>
<dbReference type="SUPFAM" id="SSF52540">
    <property type="entry name" value="P-loop containing nucleoside triphosphate hydrolases"/>
    <property type="match status" value="1"/>
</dbReference>
<protein>
    <recommendedName>
        <fullName evidence="4">Uncharacterized AAA domain-containing protein ycf46</fullName>
    </recommendedName>
</protein>
<dbReference type="SMART" id="SM00382">
    <property type="entry name" value="AAA"/>
    <property type="match status" value="1"/>
</dbReference>
<dbReference type="PANTHER" id="PTHR42960">
    <property type="entry name" value="YCF46 PROTEIN"/>
    <property type="match status" value="1"/>
</dbReference>
<dbReference type="Proteomes" id="UP000430670">
    <property type="component" value="Unassembled WGS sequence"/>
</dbReference>
<dbReference type="CDD" id="cd19507">
    <property type="entry name" value="RecA-like_Ycf46-like"/>
    <property type="match status" value="1"/>
</dbReference>
<dbReference type="Pfam" id="PF00004">
    <property type="entry name" value="AAA"/>
    <property type="match status" value="1"/>
</dbReference>
<dbReference type="InterPro" id="IPR003593">
    <property type="entry name" value="AAA+_ATPase"/>
</dbReference>
<evidence type="ECO:0000313" key="6">
    <source>
        <dbReference type="EMBL" id="MTV49047.1"/>
    </source>
</evidence>
<sequence length="502" mass="55987">MRLMLENYIKSGYPAVAVLSPEEKRVLSECQRIARRFSMNVAAWTTTNHLHYLHIDKSASAGMGMVEKARLKATDPVEALNKSAQLLPNTIYCLLDFHPYWRSPDVWRTAKDMFQVQKRRGIVFVFISSVMDIPVELEREIAITTIPFPGREEMEPVIRKVSQAAQVEIPEDITAVADAALGLTLSEAENAFSLSLAMMKSFDPAIIMKEKEQIIHKSGVLEIVNAGLDMSSVGGLAVLKQWLRTRVSAFSPEAQAYGLPFPRGVLLVGVPGCGKSLSAKALASEWQKPLLRLDAGRLFSSFVGETEANTRNALAVAEAVSPAVLWIDEIEKGLAGVQSSNRTDSGVTARVFGHFLTWMQEKKSPVFVVATANDVSQLPPEFLRKGRFDEIFFVDLPDAEERMQIFEAQLRRRRRDPQSFNLEVLSQAAEGFSGAEIEEAVIMGMFHAWSDDKREVNTEDILQAARLIIPMCRSEITRQRIEALREWGHRAARLANGTGSRK</sequence>
<dbReference type="Gene3D" id="1.10.8.60">
    <property type="match status" value="1"/>
</dbReference>
<evidence type="ECO:0000259" key="5">
    <source>
        <dbReference type="SMART" id="SM00382"/>
    </source>
</evidence>
<dbReference type="Gene3D" id="3.40.50.300">
    <property type="entry name" value="P-loop containing nucleotide triphosphate hydrolases"/>
    <property type="match status" value="1"/>
</dbReference>
<feature type="domain" description="AAA+ ATPase" evidence="5">
    <location>
        <begin position="261"/>
        <end position="398"/>
    </location>
</feature>
<keyword evidence="7" id="KW-1185">Reference proteome</keyword>
<dbReference type="PANTHER" id="PTHR42960:SF1">
    <property type="entry name" value="YCF46 PROTEIN"/>
    <property type="match status" value="1"/>
</dbReference>
<keyword evidence="2" id="KW-0067">ATP-binding</keyword>
<dbReference type="InterPro" id="IPR027417">
    <property type="entry name" value="P-loop_NTPase"/>
</dbReference>
<evidence type="ECO:0000256" key="3">
    <source>
        <dbReference type="ARBA" id="ARBA00038088"/>
    </source>
</evidence>
<comment type="caution">
    <text evidence="6">The sequence shown here is derived from an EMBL/GenBank/DDBJ whole genome shotgun (WGS) entry which is preliminary data.</text>
</comment>